<protein>
    <submittedName>
        <fullName evidence="1">Uncharacterized protein</fullName>
    </submittedName>
</protein>
<evidence type="ECO:0000313" key="1">
    <source>
        <dbReference type="EMBL" id="KIO27172.1"/>
    </source>
</evidence>
<dbReference type="Proteomes" id="UP000054248">
    <property type="component" value="Unassembled WGS sequence"/>
</dbReference>
<sequence length="106" mass="11961">MEQEADWMNALVGSHRGVWYDPRAEGSSIYLTTFEVPGSKSIARELAGTGRCESHRPELLSLRLASCNGLPESKANRNYFYFDETSGRILIPVHIPYTAFMLMEFA</sequence>
<evidence type="ECO:0000313" key="2">
    <source>
        <dbReference type="Proteomes" id="UP000054248"/>
    </source>
</evidence>
<keyword evidence="2" id="KW-1185">Reference proteome</keyword>
<dbReference type="AlphaFoldDB" id="A0A0C3M0J2"/>
<name>A0A0C3M0J2_9AGAM</name>
<reference evidence="2" key="2">
    <citation type="submission" date="2015-01" db="EMBL/GenBank/DDBJ databases">
        <title>Evolutionary Origins and Diversification of the Mycorrhizal Mutualists.</title>
        <authorList>
            <consortium name="DOE Joint Genome Institute"/>
            <consortium name="Mycorrhizal Genomics Consortium"/>
            <person name="Kohler A."/>
            <person name="Kuo A."/>
            <person name="Nagy L.G."/>
            <person name="Floudas D."/>
            <person name="Copeland A."/>
            <person name="Barry K.W."/>
            <person name="Cichocki N."/>
            <person name="Veneault-Fourrey C."/>
            <person name="LaButti K."/>
            <person name="Lindquist E.A."/>
            <person name="Lipzen A."/>
            <person name="Lundell T."/>
            <person name="Morin E."/>
            <person name="Murat C."/>
            <person name="Riley R."/>
            <person name="Ohm R."/>
            <person name="Sun H."/>
            <person name="Tunlid A."/>
            <person name="Henrissat B."/>
            <person name="Grigoriev I.V."/>
            <person name="Hibbett D.S."/>
            <person name="Martin F."/>
        </authorList>
    </citation>
    <scope>NUCLEOTIDE SEQUENCE [LARGE SCALE GENOMIC DNA]</scope>
    <source>
        <strain evidence="2">MUT 4182</strain>
    </source>
</reference>
<proteinExistence type="predicted"/>
<reference evidence="1 2" key="1">
    <citation type="submission" date="2014-04" db="EMBL/GenBank/DDBJ databases">
        <authorList>
            <consortium name="DOE Joint Genome Institute"/>
            <person name="Kuo A."/>
            <person name="Girlanda M."/>
            <person name="Perotto S."/>
            <person name="Kohler A."/>
            <person name="Nagy L.G."/>
            <person name="Floudas D."/>
            <person name="Copeland A."/>
            <person name="Barry K.W."/>
            <person name="Cichocki N."/>
            <person name="Veneault-Fourrey C."/>
            <person name="LaButti K."/>
            <person name="Lindquist E.A."/>
            <person name="Lipzen A."/>
            <person name="Lundell T."/>
            <person name="Morin E."/>
            <person name="Murat C."/>
            <person name="Sun H."/>
            <person name="Tunlid A."/>
            <person name="Henrissat B."/>
            <person name="Grigoriev I.V."/>
            <person name="Hibbett D.S."/>
            <person name="Martin F."/>
            <person name="Nordberg H.P."/>
            <person name="Cantor M.N."/>
            <person name="Hua S.X."/>
        </authorList>
    </citation>
    <scope>NUCLEOTIDE SEQUENCE [LARGE SCALE GENOMIC DNA]</scope>
    <source>
        <strain evidence="1 2">MUT 4182</strain>
    </source>
</reference>
<accession>A0A0C3M0J2</accession>
<dbReference type="EMBL" id="KN823013">
    <property type="protein sequence ID" value="KIO27172.1"/>
    <property type="molecule type" value="Genomic_DNA"/>
</dbReference>
<gene>
    <name evidence="1" type="ORF">M407DRAFT_243433</name>
</gene>
<organism evidence="1 2">
    <name type="scientific">Tulasnella calospora MUT 4182</name>
    <dbReference type="NCBI Taxonomy" id="1051891"/>
    <lineage>
        <taxon>Eukaryota</taxon>
        <taxon>Fungi</taxon>
        <taxon>Dikarya</taxon>
        <taxon>Basidiomycota</taxon>
        <taxon>Agaricomycotina</taxon>
        <taxon>Agaricomycetes</taxon>
        <taxon>Cantharellales</taxon>
        <taxon>Tulasnellaceae</taxon>
        <taxon>Tulasnella</taxon>
    </lineage>
</organism>
<dbReference type="HOGENOM" id="CLU_2225148_0_0_1"/>